<evidence type="ECO:0000313" key="3">
    <source>
        <dbReference type="Proteomes" id="UP000499080"/>
    </source>
</evidence>
<feature type="signal peptide" evidence="1">
    <location>
        <begin position="1"/>
        <end position="21"/>
    </location>
</feature>
<evidence type="ECO:0000256" key="1">
    <source>
        <dbReference type="SAM" id="SignalP"/>
    </source>
</evidence>
<accession>A0A4Y2QK62</accession>
<protein>
    <submittedName>
        <fullName evidence="2">Uncharacterized protein</fullName>
    </submittedName>
</protein>
<gene>
    <name evidence="2" type="ORF">AVEN_245564_1</name>
</gene>
<dbReference type="Proteomes" id="UP000499080">
    <property type="component" value="Unassembled WGS sequence"/>
</dbReference>
<comment type="caution">
    <text evidence="2">The sequence shown here is derived from an EMBL/GenBank/DDBJ whole genome shotgun (WGS) entry which is preliminary data.</text>
</comment>
<evidence type="ECO:0000313" key="2">
    <source>
        <dbReference type="EMBL" id="GBN63599.1"/>
    </source>
</evidence>
<sequence>MLLSRLMWFDHFLAFVECAKAKRNLTVNNRLTAAYYRQAAVNCSNIIAICNLNGFFKLIETKVGRKSTIKVRRPHIKFHLSKSLRVGVIAFRRMRLYRPTEVSPLTDLVQNSIQIYIPDDKTVYQILSI</sequence>
<reference evidence="2 3" key="1">
    <citation type="journal article" date="2019" name="Sci. Rep.">
        <title>Orb-weaving spider Araneus ventricosus genome elucidates the spidroin gene catalogue.</title>
        <authorList>
            <person name="Kono N."/>
            <person name="Nakamura H."/>
            <person name="Ohtoshi R."/>
            <person name="Moran D.A.P."/>
            <person name="Shinohara A."/>
            <person name="Yoshida Y."/>
            <person name="Fujiwara M."/>
            <person name="Mori M."/>
            <person name="Tomita M."/>
            <person name="Arakawa K."/>
        </authorList>
    </citation>
    <scope>NUCLEOTIDE SEQUENCE [LARGE SCALE GENOMIC DNA]</scope>
</reference>
<proteinExistence type="predicted"/>
<organism evidence="2 3">
    <name type="scientific">Araneus ventricosus</name>
    <name type="common">Orbweaver spider</name>
    <name type="synonym">Epeira ventricosa</name>
    <dbReference type="NCBI Taxonomy" id="182803"/>
    <lineage>
        <taxon>Eukaryota</taxon>
        <taxon>Metazoa</taxon>
        <taxon>Ecdysozoa</taxon>
        <taxon>Arthropoda</taxon>
        <taxon>Chelicerata</taxon>
        <taxon>Arachnida</taxon>
        <taxon>Araneae</taxon>
        <taxon>Araneomorphae</taxon>
        <taxon>Entelegynae</taxon>
        <taxon>Araneoidea</taxon>
        <taxon>Araneidae</taxon>
        <taxon>Araneus</taxon>
    </lineage>
</organism>
<keyword evidence="1" id="KW-0732">Signal</keyword>
<name>A0A4Y2QK62_ARAVE</name>
<dbReference type="AlphaFoldDB" id="A0A4Y2QK62"/>
<feature type="chain" id="PRO_5021394511" evidence="1">
    <location>
        <begin position="22"/>
        <end position="129"/>
    </location>
</feature>
<dbReference type="EMBL" id="BGPR01014071">
    <property type="protein sequence ID" value="GBN63599.1"/>
    <property type="molecule type" value="Genomic_DNA"/>
</dbReference>
<keyword evidence="3" id="KW-1185">Reference proteome</keyword>